<feature type="compositionally biased region" description="Basic residues" evidence="1">
    <location>
        <begin position="122"/>
        <end position="132"/>
    </location>
</feature>
<organism evidence="2 3">
    <name type="scientific">Cupriavidus gilardii J11</name>
    <dbReference type="NCBI Taxonomy" id="936133"/>
    <lineage>
        <taxon>Bacteria</taxon>
        <taxon>Pseudomonadati</taxon>
        <taxon>Pseudomonadota</taxon>
        <taxon>Betaproteobacteria</taxon>
        <taxon>Burkholderiales</taxon>
        <taxon>Burkholderiaceae</taxon>
        <taxon>Cupriavidus</taxon>
    </lineage>
</organism>
<dbReference type="AlphaFoldDB" id="A0A562BM88"/>
<evidence type="ECO:0000256" key="1">
    <source>
        <dbReference type="SAM" id="MobiDB-lite"/>
    </source>
</evidence>
<feature type="region of interest" description="Disordered" evidence="1">
    <location>
        <begin position="1"/>
        <end position="25"/>
    </location>
</feature>
<gene>
    <name evidence="2" type="ORF">L602_002000000100</name>
</gene>
<feature type="compositionally biased region" description="Basic and acidic residues" evidence="1">
    <location>
        <begin position="101"/>
        <end position="121"/>
    </location>
</feature>
<dbReference type="EMBL" id="VLJN01000013">
    <property type="protein sequence ID" value="TWG86405.1"/>
    <property type="molecule type" value="Genomic_DNA"/>
</dbReference>
<name>A0A562BM88_9BURK</name>
<evidence type="ECO:0000313" key="2">
    <source>
        <dbReference type="EMBL" id="TWG86405.1"/>
    </source>
</evidence>
<keyword evidence="3" id="KW-1185">Reference proteome</keyword>
<accession>A0A562BM88</accession>
<reference evidence="2 3" key="1">
    <citation type="submission" date="2019-07" db="EMBL/GenBank/DDBJ databases">
        <title>Genome sequencing of lignin-degrading bacterial isolates.</title>
        <authorList>
            <person name="Gladden J."/>
        </authorList>
    </citation>
    <scope>NUCLEOTIDE SEQUENCE [LARGE SCALE GENOMIC DNA]</scope>
    <source>
        <strain evidence="2 3">J11</strain>
    </source>
</reference>
<dbReference type="OrthoDB" id="5684171at2"/>
<proteinExistence type="predicted"/>
<evidence type="ECO:0000313" key="3">
    <source>
        <dbReference type="Proteomes" id="UP000318141"/>
    </source>
</evidence>
<sequence length="132" mass="14645">MAGTKKIKGTSQAWESGDLGRDAGHAAVAPKELDKAVDDALGMQMISIRLAKELIQDFKTIAKIRKVGYQPLMRDALKRFAEAEYKLIAIETANELERLKKEQADAERQAEADKASTEKQAKPAHRDHRMAA</sequence>
<comment type="caution">
    <text evidence="2">The sequence shown here is derived from an EMBL/GenBank/DDBJ whole genome shotgun (WGS) entry which is preliminary data.</text>
</comment>
<protein>
    <recommendedName>
        <fullName evidence="4">BrnA antitoxin of type II toxin-antitoxin system</fullName>
    </recommendedName>
</protein>
<dbReference type="Proteomes" id="UP000318141">
    <property type="component" value="Unassembled WGS sequence"/>
</dbReference>
<feature type="region of interest" description="Disordered" evidence="1">
    <location>
        <begin position="101"/>
        <end position="132"/>
    </location>
</feature>
<evidence type="ECO:0008006" key="4">
    <source>
        <dbReference type="Google" id="ProtNLM"/>
    </source>
</evidence>